<sequence length="59" mass="6735">MLKRNLVYILIIVSALISVFNYDFSSNIGSIDFILFISAIVLIIAALILIYRDESKRKN</sequence>
<dbReference type="STRING" id="561365.SAMN05660866_03229"/>
<reference evidence="3" key="1">
    <citation type="submission" date="2017-02" db="EMBL/GenBank/DDBJ databases">
        <authorList>
            <person name="Varghese N."/>
            <person name="Submissions S."/>
        </authorList>
    </citation>
    <scope>NUCLEOTIDE SEQUENCE [LARGE SCALE GENOMIC DNA]</scope>
    <source>
        <strain evidence="3">DSM 23546</strain>
    </source>
</reference>
<keyword evidence="1" id="KW-0812">Transmembrane</keyword>
<name>A0A1T5E2I4_9FLAO</name>
<gene>
    <name evidence="2" type="ORF">SAMN05660866_03229</name>
</gene>
<keyword evidence="1" id="KW-0472">Membrane</keyword>
<dbReference type="AlphaFoldDB" id="A0A1T5E2I4"/>
<evidence type="ECO:0000313" key="2">
    <source>
        <dbReference type="EMBL" id="SKB77883.1"/>
    </source>
</evidence>
<keyword evidence="3" id="KW-1185">Reference proteome</keyword>
<dbReference type="Proteomes" id="UP000190339">
    <property type="component" value="Unassembled WGS sequence"/>
</dbReference>
<keyword evidence="1" id="KW-1133">Transmembrane helix</keyword>
<proteinExistence type="predicted"/>
<dbReference type="EMBL" id="FUYL01000011">
    <property type="protein sequence ID" value="SKB77883.1"/>
    <property type="molecule type" value="Genomic_DNA"/>
</dbReference>
<protein>
    <submittedName>
        <fullName evidence="2">Uncharacterized protein</fullName>
    </submittedName>
</protein>
<accession>A0A1T5E2I4</accession>
<evidence type="ECO:0000313" key="3">
    <source>
        <dbReference type="Proteomes" id="UP000190339"/>
    </source>
</evidence>
<feature type="transmembrane region" description="Helical" evidence="1">
    <location>
        <begin position="30"/>
        <end position="51"/>
    </location>
</feature>
<feature type="transmembrane region" description="Helical" evidence="1">
    <location>
        <begin position="7"/>
        <end position="24"/>
    </location>
</feature>
<organism evidence="2 3">
    <name type="scientific">Maribacter arcticus</name>
    <dbReference type="NCBI Taxonomy" id="561365"/>
    <lineage>
        <taxon>Bacteria</taxon>
        <taxon>Pseudomonadati</taxon>
        <taxon>Bacteroidota</taxon>
        <taxon>Flavobacteriia</taxon>
        <taxon>Flavobacteriales</taxon>
        <taxon>Flavobacteriaceae</taxon>
        <taxon>Maribacter</taxon>
    </lineage>
</organism>
<evidence type="ECO:0000256" key="1">
    <source>
        <dbReference type="SAM" id="Phobius"/>
    </source>
</evidence>